<gene>
    <name evidence="4" type="ORF">B7R21_16930</name>
</gene>
<evidence type="ECO:0000256" key="2">
    <source>
        <dbReference type="ARBA" id="ARBA00022649"/>
    </source>
</evidence>
<dbReference type="SUPFAM" id="SSF143011">
    <property type="entry name" value="RelE-like"/>
    <property type="match status" value="1"/>
</dbReference>
<dbReference type="PANTHER" id="PTHR35601">
    <property type="entry name" value="TOXIN RELE"/>
    <property type="match status" value="1"/>
</dbReference>
<dbReference type="AlphaFoldDB" id="A0A3E0VC98"/>
<name>A0A3E0VC98_9MICO</name>
<dbReference type="InterPro" id="IPR007712">
    <property type="entry name" value="RelE/ParE_toxin"/>
</dbReference>
<feature type="region of interest" description="Disordered" evidence="3">
    <location>
        <begin position="1"/>
        <end position="20"/>
    </location>
</feature>
<dbReference type="RefSeq" id="WP_116284438.1">
    <property type="nucleotide sequence ID" value="NZ_NBXA01000032.1"/>
</dbReference>
<dbReference type="Gene3D" id="3.30.2310.20">
    <property type="entry name" value="RelE-like"/>
    <property type="match status" value="1"/>
</dbReference>
<comment type="similarity">
    <text evidence="1">Belongs to the RelE toxin family.</text>
</comment>
<accession>A0A3E0VC98</accession>
<sequence>MTSQNQLLPVAARASKKLPPEAKRRVQAAVELLAENPRPPEAKKLTGRPEWRVRTGDYRVLYRIQDDVLTVVVIQAGCRRDMYEKYALASITT</sequence>
<evidence type="ECO:0000313" key="4">
    <source>
        <dbReference type="EMBL" id="RFA07010.1"/>
    </source>
</evidence>
<dbReference type="OrthoDB" id="5326046at2"/>
<evidence type="ECO:0000256" key="1">
    <source>
        <dbReference type="ARBA" id="ARBA00006226"/>
    </source>
</evidence>
<evidence type="ECO:0000256" key="3">
    <source>
        <dbReference type="SAM" id="MobiDB-lite"/>
    </source>
</evidence>
<organism evidence="4 5">
    <name type="scientific">Subtercola boreus</name>
    <dbReference type="NCBI Taxonomy" id="120213"/>
    <lineage>
        <taxon>Bacteria</taxon>
        <taxon>Bacillati</taxon>
        <taxon>Actinomycetota</taxon>
        <taxon>Actinomycetes</taxon>
        <taxon>Micrococcales</taxon>
        <taxon>Microbacteriaceae</taxon>
        <taxon>Subtercola</taxon>
    </lineage>
</organism>
<dbReference type="InterPro" id="IPR035093">
    <property type="entry name" value="RelE/ParE_toxin_dom_sf"/>
</dbReference>
<proteinExistence type="inferred from homology"/>
<keyword evidence="2" id="KW-1277">Toxin-antitoxin system</keyword>
<evidence type="ECO:0000313" key="5">
    <source>
        <dbReference type="Proteomes" id="UP000256709"/>
    </source>
</evidence>
<protein>
    <submittedName>
        <fullName evidence="4">Plasmid stabilization protein</fullName>
    </submittedName>
</protein>
<dbReference type="Pfam" id="PF05016">
    <property type="entry name" value="ParE_toxin"/>
    <property type="match status" value="1"/>
</dbReference>
<dbReference type="Proteomes" id="UP000256709">
    <property type="component" value="Unassembled WGS sequence"/>
</dbReference>
<comment type="caution">
    <text evidence="4">The sequence shown here is derived from an EMBL/GenBank/DDBJ whole genome shotgun (WGS) entry which is preliminary data.</text>
</comment>
<reference evidence="4 5" key="1">
    <citation type="submission" date="2017-04" db="EMBL/GenBank/DDBJ databases">
        <title>Comparative genome analysis of Subtercola boreus.</title>
        <authorList>
            <person name="Cho Y.-J."/>
            <person name="Cho A."/>
            <person name="Kim O.-S."/>
            <person name="Lee J.-I."/>
        </authorList>
    </citation>
    <scope>NUCLEOTIDE SEQUENCE [LARGE SCALE GENOMIC DNA]</scope>
    <source>
        <strain evidence="4 5">P27444</strain>
    </source>
</reference>
<dbReference type="EMBL" id="NBXA01000032">
    <property type="protein sequence ID" value="RFA07010.1"/>
    <property type="molecule type" value="Genomic_DNA"/>
</dbReference>
<dbReference type="PANTHER" id="PTHR35601:SF1">
    <property type="entry name" value="TOXIN RELE"/>
    <property type="match status" value="1"/>
</dbReference>